<feature type="transmembrane region" description="Helical" evidence="1">
    <location>
        <begin position="138"/>
        <end position="158"/>
    </location>
</feature>
<feature type="transmembrane region" description="Helical" evidence="1">
    <location>
        <begin position="106"/>
        <end position="126"/>
    </location>
</feature>
<keyword evidence="1" id="KW-0472">Membrane</keyword>
<dbReference type="InterPro" id="IPR025450">
    <property type="entry name" value="YndJ-like"/>
</dbReference>
<sequence length="521" mass="59221">MTNLHKSGLINIFILVMIAIFTPHEWYYLLLTVAQLVYVPLVLGSFIKNNSIVWFAIPAFLSVIVLQLTSQTSGDLLLATIYFAFTIVVAFHGIKRFLNRGFIYMEEILIDMAMMFLAIGGMWFWASEAGIDTGFSPIITWLTGIHFHYAAFMFLVFAGILGRIYKPKGYHLLACAIIIAPVFVALGITFSTFLELVSVIIYIIGIYGFIVLSFKAPFQSSWQKWLLRISFLALGVTILFSLIYAFGNWSGMYVITIDFMLQFHGLINAVVFAGTGVIVSTVFVPLTNVKTPDFPVSPLRASWKVGELFLNGKIDEQESVKGLVDDMSVYDLELAPSIVDFYENTTAYRLFARVQWKPWFKPFAAVYRLFSRKTQQINLPLSSETVEMTGDVLPIKSELDQRKKVRAWLRQINDDTTFVALYSEHQANGKTYMNIALPLPGSSMIGILDLSKQGEKLVLSSEEVGIYLAFRQSFMKLPIHERFEVEEIEMGELKATHRMRIFGLPFLQIDYEIKKESYYAL</sequence>
<accession>A0A1H0AR64</accession>
<evidence type="ECO:0000313" key="3">
    <source>
        <dbReference type="Proteomes" id="UP000199334"/>
    </source>
</evidence>
<feature type="transmembrane region" description="Helical" evidence="1">
    <location>
        <begin position="7"/>
        <end position="22"/>
    </location>
</feature>
<feature type="transmembrane region" description="Helical" evidence="1">
    <location>
        <begin position="170"/>
        <end position="190"/>
    </location>
</feature>
<dbReference type="RefSeq" id="WP_176752991.1">
    <property type="nucleotide sequence ID" value="NZ_BJVZ01000016.1"/>
</dbReference>
<protein>
    <submittedName>
        <fullName evidence="2">YndJ-like protein</fullName>
    </submittedName>
</protein>
<feature type="transmembrane region" description="Helical" evidence="1">
    <location>
        <begin position="52"/>
        <end position="70"/>
    </location>
</feature>
<name>A0A1H0AR64_9BACI</name>
<dbReference type="STRING" id="237069.SAMN05216498_2036"/>
<gene>
    <name evidence="2" type="ORF">SAMN05216498_2036</name>
</gene>
<reference evidence="2 3" key="1">
    <citation type="submission" date="2016-10" db="EMBL/GenBank/DDBJ databases">
        <authorList>
            <person name="de Groot N.N."/>
        </authorList>
    </citation>
    <scope>NUCLEOTIDE SEQUENCE [LARGE SCALE GENOMIC DNA]</scope>
    <source>
        <strain evidence="2 3">CGMCC 1.3442</strain>
    </source>
</reference>
<keyword evidence="3" id="KW-1185">Reference proteome</keyword>
<keyword evidence="1" id="KW-1133">Transmembrane helix</keyword>
<proteinExistence type="predicted"/>
<dbReference type="Proteomes" id="UP000199334">
    <property type="component" value="Unassembled WGS sequence"/>
</dbReference>
<organism evidence="2 3">
    <name type="scientific">Tenuibacillus multivorans</name>
    <dbReference type="NCBI Taxonomy" id="237069"/>
    <lineage>
        <taxon>Bacteria</taxon>
        <taxon>Bacillati</taxon>
        <taxon>Bacillota</taxon>
        <taxon>Bacilli</taxon>
        <taxon>Bacillales</taxon>
        <taxon>Bacillaceae</taxon>
        <taxon>Tenuibacillus</taxon>
    </lineage>
</organism>
<feature type="transmembrane region" description="Helical" evidence="1">
    <location>
        <begin position="28"/>
        <end position="47"/>
    </location>
</feature>
<dbReference type="EMBL" id="FNIG01000004">
    <property type="protein sequence ID" value="SDN35824.1"/>
    <property type="molecule type" value="Genomic_DNA"/>
</dbReference>
<feature type="transmembrane region" description="Helical" evidence="1">
    <location>
        <begin position="266"/>
        <end position="286"/>
    </location>
</feature>
<feature type="transmembrane region" description="Helical" evidence="1">
    <location>
        <begin position="196"/>
        <end position="214"/>
    </location>
</feature>
<feature type="transmembrane region" description="Helical" evidence="1">
    <location>
        <begin position="76"/>
        <end position="94"/>
    </location>
</feature>
<evidence type="ECO:0000313" key="2">
    <source>
        <dbReference type="EMBL" id="SDN35824.1"/>
    </source>
</evidence>
<evidence type="ECO:0000256" key="1">
    <source>
        <dbReference type="SAM" id="Phobius"/>
    </source>
</evidence>
<dbReference type="AlphaFoldDB" id="A0A1H0AR64"/>
<dbReference type="Pfam" id="PF14158">
    <property type="entry name" value="YndJ"/>
    <property type="match status" value="1"/>
</dbReference>
<feature type="transmembrane region" description="Helical" evidence="1">
    <location>
        <begin position="226"/>
        <end position="246"/>
    </location>
</feature>
<keyword evidence="1" id="KW-0812">Transmembrane</keyword>